<comment type="caution">
    <text evidence="2">The sequence shown here is derived from an EMBL/GenBank/DDBJ whole genome shotgun (WGS) entry which is preliminary data.</text>
</comment>
<organism evidence="2 3">
    <name type="scientific">Herbiconiux daphne</name>
    <dbReference type="NCBI Taxonomy" id="2970914"/>
    <lineage>
        <taxon>Bacteria</taxon>
        <taxon>Bacillati</taxon>
        <taxon>Actinomycetota</taxon>
        <taxon>Actinomycetes</taxon>
        <taxon>Micrococcales</taxon>
        <taxon>Microbacteriaceae</taxon>
        <taxon>Herbiconiux</taxon>
    </lineage>
</organism>
<dbReference type="RefSeq" id="WP_259542397.1">
    <property type="nucleotide sequence ID" value="NZ_JANLCJ010000030.1"/>
</dbReference>
<gene>
    <name evidence="2" type="ORF">N1032_22185</name>
</gene>
<sequence length="84" mass="9479">MDVEIVTAIIAAVSASGGLSGLLGFHSHNRAKKIKQEHMTYKTDLDIKVAKLEQKVHDLDKETHNDIKDIKGDIHYIRTKLEEK</sequence>
<keyword evidence="1" id="KW-0472">Membrane</keyword>
<name>A0ABT2H972_9MICO</name>
<proteinExistence type="predicted"/>
<accession>A0ABT2H972</accession>
<reference evidence="2" key="1">
    <citation type="submission" date="2022-08" db="EMBL/GenBank/DDBJ databases">
        <authorList>
            <person name="Deng Y."/>
            <person name="Han X.-F."/>
            <person name="Zhang Y.-Q."/>
        </authorList>
    </citation>
    <scope>NUCLEOTIDE SEQUENCE</scope>
    <source>
        <strain evidence="2">CPCC 203386</strain>
    </source>
</reference>
<keyword evidence="3" id="KW-1185">Reference proteome</keyword>
<keyword evidence="1" id="KW-1133">Transmembrane helix</keyword>
<evidence type="ECO:0000313" key="2">
    <source>
        <dbReference type="EMBL" id="MCS5736448.1"/>
    </source>
</evidence>
<feature type="transmembrane region" description="Helical" evidence="1">
    <location>
        <begin position="6"/>
        <end position="25"/>
    </location>
</feature>
<evidence type="ECO:0000256" key="1">
    <source>
        <dbReference type="SAM" id="Phobius"/>
    </source>
</evidence>
<protein>
    <submittedName>
        <fullName evidence="2">Uncharacterized protein</fullName>
    </submittedName>
</protein>
<evidence type="ECO:0000313" key="3">
    <source>
        <dbReference type="Proteomes" id="UP001165586"/>
    </source>
</evidence>
<keyword evidence="1" id="KW-0812">Transmembrane</keyword>
<dbReference type="EMBL" id="JANLCJ010000030">
    <property type="protein sequence ID" value="MCS5736448.1"/>
    <property type="molecule type" value="Genomic_DNA"/>
</dbReference>
<dbReference type="Proteomes" id="UP001165586">
    <property type="component" value="Unassembled WGS sequence"/>
</dbReference>